<feature type="compositionally biased region" description="Basic and acidic residues" evidence="1">
    <location>
        <begin position="47"/>
        <end position="64"/>
    </location>
</feature>
<dbReference type="Proteomes" id="UP000188947">
    <property type="component" value="Unassembled WGS sequence"/>
</dbReference>
<evidence type="ECO:0000313" key="2">
    <source>
        <dbReference type="EMBL" id="OOH96894.1"/>
    </source>
</evidence>
<dbReference type="AlphaFoldDB" id="A0A1V3U2K9"/>
<dbReference type="GeneID" id="48545152"/>
<comment type="caution">
    <text evidence="2">The sequence shown here is derived from an EMBL/GenBank/DDBJ whole genome shotgun (WGS) entry which is preliminary data.</text>
</comment>
<name>A0A1V3U2K9_ELIME</name>
<sequence length="64" mass="7340">MNNNFRMMNNLHKEEYVSPELDVALMEMEQGIAAGSARVNPANGQNEVKEEWTVGDDDNRTIEW</sequence>
<proteinExistence type="predicted"/>
<dbReference type="KEGG" id="emg:BBD33_14770"/>
<feature type="region of interest" description="Disordered" evidence="1">
    <location>
        <begin position="36"/>
        <end position="64"/>
    </location>
</feature>
<dbReference type="EMBL" id="MPOG01000007">
    <property type="protein sequence ID" value="OOH96894.1"/>
    <property type="molecule type" value="Genomic_DNA"/>
</dbReference>
<reference evidence="2 3" key="1">
    <citation type="submission" date="2016-11" db="EMBL/GenBank/DDBJ databases">
        <title>Genome sequence and comparative genomic analysis of clinical strain Elizabethkingia meningoseptica 61421 PRCM.</title>
        <authorList>
            <person name="Wang M."/>
            <person name="Hu S."/>
            <person name="Cao L."/>
            <person name="Jiang T."/>
            <person name="Zhou Y."/>
            <person name="Ming D."/>
        </authorList>
    </citation>
    <scope>NUCLEOTIDE SEQUENCE [LARGE SCALE GENOMIC DNA]</scope>
    <source>
        <strain evidence="2 3">61421 PRCM</strain>
    </source>
</reference>
<keyword evidence="3" id="KW-1185">Reference proteome</keyword>
<gene>
    <name evidence="2" type="ORF">BMF97_05075</name>
</gene>
<evidence type="ECO:0000313" key="3">
    <source>
        <dbReference type="Proteomes" id="UP000188947"/>
    </source>
</evidence>
<protein>
    <submittedName>
        <fullName evidence="2">Uncharacterized protein</fullName>
    </submittedName>
</protein>
<organism evidence="2 3">
    <name type="scientific">Elizabethkingia meningoseptica</name>
    <name type="common">Chryseobacterium meningosepticum</name>
    <dbReference type="NCBI Taxonomy" id="238"/>
    <lineage>
        <taxon>Bacteria</taxon>
        <taxon>Pseudomonadati</taxon>
        <taxon>Bacteroidota</taxon>
        <taxon>Flavobacteriia</taxon>
        <taxon>Flavobacteriales</taxon>
        <taxon>Weeksellaceae</taxon>
        <taxon>Elizabethkingia</taxon>
    </lineage>
</organism>
<dbReference type="RefSeq" id="WP_069214945.1">
    <property type="nucleotide sequence ID" value="NZ_CP014338.1"/>
</dbReference>
<evidence type="ECO:0000256" key="1">
    <source>
        <dbReference type="SAM" id="MobiDB-lite"/>
    </source>
</evidence>
<accession>A0A1V3U2K9</accession>
<dbReference type="OrthoDB" id="1450168at2"/>
<dbReference type="eggNOG" id="ENOG502ZZQU">
    <property type="taxonomic scope" value="Bacteria"/>
</dbReference>